<dbReference type="NCBIfam" id="TIGR00229">
    <property type="entry name" value="sensory_box"/>
    <property type="match status" value="1"/>
</dbReference>
<reference evidence="7 10" key="1">
    <citation type="submission" date="2016-08" db="EMBL/GenBank/DDBJ databases">
        <title>Candidatus Dactylopiibacterium carminicum genome sequence.</title>
        <authorList>
            <person name="Ramirez-Puebla S.T."/>
            <person name="Ormeno-Orrillo E."/>
            <person name="Vera-Ponce De Leon A."/>
            <person name="Luis L."/>
            <person name="Sanchez-Flores A."/>
            <person name="Monica R."/>
            <person name="Martinez-Romero E."/>
        </authorList>
    </citation>
    <scope>NUCLEOTIDE SEQUENCE [LARGE SCALE GENOMIC DNA]</scope>
    <source>
        <strain evidence="7">END1</strain>
    </source>
</reference>
<evidence type="ECO:0000313" key="9">
    <source>
        <dbReference type="Proteomes" id="UP000216107"/>
    </source>
</evidence>
<keyword evidence="10" id="KW-1185">Reference proteome</keyword>
<dbReference type="Gene3D" id="3.30.565.10">
    <property type="entry name" value="Histidine kinase-like ATPase, C-terminal domain"/>
    <property type="match status" value="1"/>
</dbReference>
<accession>A0A272EWD4</accession>
<feature type="coiled-coil region" evidence="4">
    <location>
        <begin position="217"/>
        <end position="272"/>
    </location>
</feature>
<dbReference type="EMBL" id="NMRN01000007">
    <property type="protein sequence ID" value="PAS94401.1"/>
    <property type="molecule type" value="Genomic_DNA"/>
</dbReference>
<feature type="domain" description="Histidine kinase" evidence="5">
    <location>
        <begin position="281"/>
        <end position="513"/>
    </location>
</feature>
<dbReference type="InterPro" id="IPR036890">
    <property type="entry name" value="HATPase_C_sf"/>
</dbReference>
<dbReference type="Proteomes" id="UP000216107">
    <property type="component" value="Unassembled WGS sequence"/>
</dbReference>
<dbReference type="SUPFAM" id="SSF55785">
    <property type="entry name" value="PYP-like sensor domain (PAS domain)"/>
    <property type="match status" value="1"/>
</dbReference>
<evidence type="ECO:0000259" key="6">
    <source>
        <dbReference type="PROSITE" id="PS50112"/>
    </source>
</evidence>
<gene>
    <name evidence="7" type="ORF">BGI27_07255</name>
    <name evidence="8" type="ORF">CGU29_03560</name>
</gene>
<dbReference type="PROSITE" id="PS50109">
    <property type="entry name" value="HIS_KIN"/>
    <property type="match status" value="1"/>
</dbReference>
<keyword evidence="4" id="KW-0175">Coiled coil</keyword>
<protein>
    <recommendedName>
        <fullName evidence="2">histidine kinase</fullName>
        <ecNumber evidence="2">2.7.13.3</ecNumber>
    </recommendedName>
</protein>
<dbReference type="InterPro" id="IPR003594">
    <property type="entry name" value="HATPase_dom"/>
</dbReference>
<dbReference type="Pfam" id="PF13426">
    <property type="entry name" value="PAS_9"/>
    <property type="match status" value="1"/>
</dbReference>
<evidence type="ECO:0000259" key="5">
    <source>
        <dbReference type="PROSITE" id="PS50109"/>
    </source>
</evidence>
<evidence type="ECO:0000313" key="8">
    <source>
        <dbReference type="EMBL" id="PAS94401.1"/>
    </source>
</evidence>
<dbReference type="InterPro" id="IPR036097">
    <property type="entry name" value="HisK_dim/P_sf"/>
</dbReference>
<proteinExistence type="predicted"/>
<comment type="catalytic activity">
    <reaction evidence="1">
        <text>ATP + protein L-histidine = ADP + protein N-phospho-L-histidine.</text>
        <dbReference type="EC" id="2.7.13.3"/>
    </reaction>
</comment>
<dbReference type="SUPFAM" id="SSF47384">
    <property type="entry name" value="Homodimeric domain of signal transducing histidine kinase"/>
    <property type="match status" value="1"/>
</dbReference>
<dbReference type="GO" id="GO:0000155">
    <property type="term" value="F:phosphorelay sensor kinase activity"/>
    <property type="evidence" value="ECO:0007669"/>
    <property type="project" value="InterPro"/>
</dbReference>
<organism evidence="8 9">
    <name type="scientific">Candidatus Dactylopiibacterium carminicum</name>
    <dbReference type="NCBI Taxonomy" id="857335"/>
    <lineage>
        <taxon>Bacteria</taxon>
        <taxon>Pseudomonadati</taxon>
        <taxon>Pseudomonadota</taxon>
        <taxon>Betaproteobacteria</taxon>
        <taxon>Rhodocyclales</taxon>
        <taxon>Rhodocyclaceae</taxon>
        <taxon>Candidatus Dactylopiibacterium</taxon>
    </lineage>
</organism>
<dbReference type="InterPro" id="IPR000014">
    <property type="entry name" value="PAS"/>
</dbReference>
<dbReference type="CDD" id="cd00130">
    <property type="entry name" value="PAS"/>
    <property type="match status" value="1"/>
</dbReference>
<dbReference type="CDD" id="cd00082">
    <property type="entry name" value="HisKA"/>
    <property type="match status" value="1"/>
</dbReference>
<evidence type="ECO:0000256" key="1">
    <source>
        <dbReference type="ARBA" id="ARBA00000085"/>
    </source>
</evidence>
<dbReference type="PRINTS" id="PR00344">
    <property type="entry name" value="BCTRLSENSOR"/>
</dbReference>
<dbReference type="InterPro" id="IPR005467">
    <property type="entry name" value="His_kinase_dom"/>
</dbReference>
<dbReference type="SMART" id="SM00091">
    <property type="entry name" value="PAS"/>
    <property type="match status" value="1"/>
</dbReference>
<dbReference type="RefSeq" id="WP_095524238.1">
    <property type="nucleotide sequence ID" value="NZ_MDUX01000018.1"/>
</dbReference>
<dbReference type="SUPFAM" id="SSF55874">
    <property type="entry name" value="ATPase domain of HSP90 chaperone/DNA topoisomerase II/histidine kinase"/>
    <property type="match status" value="1"/>
</dbReference>
<feature type="domain" description="PAS" evidence="6">
    <location>
        <begin position="124"/>
        <end position="151"/>
    </location>
</feature>
<dbReference type="AlphaFoldDB" id="A0A272EWD4"/>
<sequence>MEPHPARAHNELARHAGLLGALLMERNAAKVVAEDAVFARCDLAEALVIEPIVEGNDHVIGHLALVFDHMLDAAPSVQSLVALGAARANAEFLRQRALEALRQSEQKFFSLFVYSPIPVAVLRSTDGRCLDANPSFLKTFGYRREDIVGRTSDEVPIHAQGDAQRHWVRELMQQQREVSGVDLQLRTRLGALLDCHVYIRPIPMNDEECHLVAITDVTQLRAAQRQVEELNQSLEKRVEARTHDLAQSNAELETALVRLKRTLDELVRAEKLAALGSLVAGVAHELNTPIGNALMVASTLHDLNVTFQDQIEAGLKRSTLDAYVGESASAADSLLRNLQRAAELISSFKQVAVDQTSSQRRRFDLAEVVGEIVVTLQPVFRKTPFQVSADIPRGLLLDSYPGPFGQVVTNLLNNTILHAFEGRNHGLVSLQACHDPEDGWIRFSCRDDGVGISPANLRRIFDPFFTTRLGREGTGLGLNIVHNIVSSVLGGEITVESEEGRGSCFILRLPVQAPLNPELVPDLPLPPSLLA</sequence>
<dbReference type="PROSITE" id="PS50112">
    <property type="entry name" value="PAS"/>
    <property type="match status" value="1"/>
</dbReference>
<keyword evidence="3" id="KW-0597">Phosphoprotein</keyword>
<evidence type="ECO:0000256" key="3">
    <source>
        <dbReference type="ARBA" id="ARBA00022553"/>
    </source>
</evidence>
<dbReference type="Proteomes" id="UP000623509">
    <property type="component" value="Unassembled WGS sequence"/>
</dbReference>
<dbReference type="Pfam" id="PF02518">
    <property type="entry name" value="HATPase_c"/>
    <property type="match status" value="1"/>
</dbReference>
<dbReference type="PANTHER" id="PTHR43065">
    <property type="entry name" value="SENSOR HISTIDINE KINASE"/>
    <property type="match status" value="1"/>
</dbReference>
<dbReference type="SMART" id="SM00387">
    <property type="entry name" value="HATPase_c"/>
    <property type="match status" value="1"/>
</dbReference>
<name>A0A272EWD4_9RHOO</name>
<evidence type="ECO:0000313" key="10">
    <source>
        <dbReference type="Proteomes" id="UP000623509"/>
    </source>
</evidence>
<evidence type="ECO:0000313" key="7">
    <source>
        <dbReference type="EMBL" id="KAF7599559.1"/>
    </source>
</evidence>
<reference evidence="8 9" key="2">
    <citation type="submission" date="2017-07" db="EMBL/GenBank/DDBJ databases">
        <title>Candidatus Dactylopiibacterium carminicum, a nitrogen-fixing symbiont of the cochineal insect Dactylopius coccus and Dactylopius opuntiae (Hemiptera: Coccoidea: Dactylopiidae).</title>
        <authorList>
            <person name="Vera A."/>
        </authorList>
    </citation>
    <scope>NUCLEOTIDE SEQUENCE [LARGE SCALE GENOMIC DNA]</scope>
    <source>
        <strain evidence="8 9">NFDCM</strain>
    </source>
</reference>
<comment type="caution">
    <text evidence="8">The sequence shown here is derived from an EMBL/GenBank/DDBJ whole genome shotgun (WGS) entry which is preliminary data.</text>
</comment>
<dbReference type="Gene3D" id="3.30.450.20">
    <property type="entry name" value="PAS domain"/>
    <property type="match status" value="1"/>
</dbReference>
<dbReference type="InterPro" id="IPR035965">
    <property type="entry name" value="PAS-like_dom_sf"/>
</dbReference>
<dbReference type="InterPro" id="IPR004358">
    <property type="entry name" value="Sig_transdc_His_kin-like_C"/>
</dbReference>
<dbReference type="InterPro" id="IPR003661">
    <property type="entry name" value="HisK_dim/P_dom"/>
</dbReference>
<dbReference type="EC" id="2.7.13.3" evidence="2"/>
<dbReference type="Gene3D" id="1.10.287.130">
    <property type="match status" value="1"/>
</dbReference>
<dbReference type="OrthoDB" id="9812260at2"/>
<evidence type="ECO:0000256" key="4">
    <source>
        <dbReference type="SAM" id="Coils"/>
    </source>
</evidence>
<evidence type="ECO:0000256" key="2">
    <source>
        <dbReference type="ARBA" id="ARBA00012438"/>
    </source>
</evidence>
<dbReference type="EMBL" id="MDUX01000018">
    <property type="protein sequence ID" value="KAF7599559.1"/>
    <property type="molecule type" value="Genomic_DNA"/>
</dbReference>